<dbReference type="SUPFAM" id="SSF50729">
    <property type="entry name" value="PH domain-like"/>
    <property type="match status" value="1"/>
</dbReference>
<organism evidence="6 7">
    <name type="scientific">Aphanomyces euteiches</name>
    <dbReference type="NCBI Taxonomy" id="100861"/>
    <lineage>
        <taxon>Eukaryota</taxon>
        <taxon>Sar</taxon>
        <taxon>Stramenopiles</taxon>
        <taxon>Oomycota</taxon>
        <taxon>Saprolegniomycetes</taxon>
        <taxon>Saprolegniales</taxon>
        <taxon>Verrucalvaceae</taxon>
        <taxon>Aphanomyces</taxon>
    </lineage>
</organism>
<dbReference type="CDD" id="cd00821">
    <property type="entry name" value="PH"/>
    <property type="match status" value="1"/>
</dbReference>
<keyword evidence="1" id="KW-0343">GTPase activation</keyword>
<dbReference type="AlphaFoldDB" id="A0A6G0WJ09"/>
<protein>
    <recommendedName>
        <fullName evidence="8">Ras-GAP domain-containing protein</fullName>
    </recommendedName>
</protein>
<keyword evidence="7" id="KW-1185">Reference proteome</keyword>
<dbReference type="InterPro" id="IPR011993">
    <property type="entry name" value="PH-like_dom_sf"/>
</dbReference>
<feature type="region of interest" description="Disordered" evidence="3">
    <location>
        <begin position="726"/>
        <end position="754"/>
    </location>
</feature>
<dbReference type="PANTHER" id="PTHR10194">
    <property type="entry name" value="RAS GTPASE-ACTIVATING PROTEINS"/>
    <property type="match status" value="1"/>
</dbReference>
<feature type="domain" description="PH" evidence="4">
    <location>
        <begin position="40"/>
        <end position="143"/>
    </location>
</feature>
<accession>A0A6G0WJ09</accession>
<evidence type="ECO:0000259" key="5">
    <source>
        <dbReference type="PROSITE" id="PS50018"/>
    </source>
</evidence>
<dbReference type="SUPFAM" id="SSF48350">
    <property type="entry name" value="GTPase activation domain, GAP"/>
    <property type="match status" value="1"/>
</dbReference>
<name>A0A6G0WJ09_9STRA</name>
<dbReference type="PANTHER" id="PTHR10194:SF60">
    <property type="entry name" value="RAS GTPASE-ACTIVATING PROTEIN RASKOL"/>
    <property type="match status" value="1"/>
</dbReference>
<gene>
    <name evidence="6" type="ORF">Ae201684_014742</name>
</gene>
<keyword evidence="2" id="KW-0175">Coiled coil</keyword>
<evidence type="ECO:0000313" key="7">
    <source>
        <dbReference type="Proteomes" id="UP000481153"/>
    </source>
</evidence>
<dbReference type="InterPro" id="IPR008936">
    <property type="entry name" value="Rho_GTPase_activation_prot"/>
</dbReference>
<dbReference type="GO" id="GO:0005096">
    <property type="term" value="F:GTPase activator activity"/>
    <property type="evidence" value="ECO:0007669"/>
    <property type="project" value="UniProtKB-KW"/>
</dbReference>
<dbReference type="Gene3D" id="2.30.29.30">
    <property type="entry name" value="Pleckstrin-homology domain (PH domain)/Phosphotyrosine-binding domain (PTB)"/>
    <property type="match status" value="1"/>
</dbReference>
<dbReference type="Proteomes" id="UP000481153">
    <property type="component" value="Unassembled WGS sequence"/>
</dbReference>
<evidence type="ECO:0000313" key="6">
    <source>
        <dbReference type="EMBL" id="KAF0727213.1"/>
    </source>
</evidence>
<dbReference type="PROSITE" id="PS50018">
    <property type="entry name" value="RAS_GTPASE_ACTIV_2"/>
    <property type="match status" value="1"/>
</dbReference>
<dbReference type="Pfam" id="PF00169">
    <property type="entry name" value="PH"/>
    <property type="match status" value="1"/>
</dbReference>
<evidence type="ECO:0000259" key="4">
    <source>
        <dbReference type="PROSITE" id="PS50003"/>
    </source>
</evidence>
<feature type="domain" description="Ras-GAP" evidence="5">
    <location>
        <begin position="422"/>
        <end position="630"/>
    </location>
</feature>
<dbReference type="Gene3D" id="1.10.506.10">
    <property type="entry name" value="GTPase Activation - p120gap, domain 1"/>
    <property type="match status" value="2"/>
</dbReference>
<feature type="coiled-coil region" evidence="2">
    <location>
        <begin position="143"/>
        <end position="191"/>
    </location>
</feature>
<dbReference type="Pfam" id="PF00616">
    <property type="entry name" value="RasGAP"/>
    <property type="match status" value="1"/>
</dbReference>
<dbReference type="SMART" id="SM00233">
    <property type="entry name" value="PH"/>
    <property type="match status" value="1"/>
</dbReference>
<dbReference type="EMBL" id="VJMJ01000200">
    <property type="protein sequence ID" value="KAF0727213.1"/>
    <property type="molecule type" value="Genomic_DNA"/>
</dbReference>
<dbReference type="InterPro" id="IPR001849">
    <property type="entry name" value="PH_domain"/>
</dbReference>
<evidence type="ECO:0000256" key="2">
    <source>
        <dbReference type="SAM" id="Coils"/>
    </source>
</evidence>
<dbReference type="InterPro" id="IPR039360">
    <property type="entry name" value="Ras_GTPase"/>
</dbReference>
<dbReference type="PROSITE" id="PS50003">
    <property type="entry name" value="PH_DOMAIN"/>
    <property type="match status" value="1"/>
</dbReference>
<proteinExistence type="predicted"/>
<evidence type="ECO:0000256" key="1">
    <source>
        <dbReference type="ARBA" id="ARBA00022468"/>
    </source>
</evidence>
<dbReference type="SMART" id="SM00323">
    <property type="entry name" value="RasGAP"/>
    <property type="match status" value="1"/>
</dbReference>
<sequence length="773" mass="86021">MPPPQVAVDSHTASQMQSIGGEFAIRGEELLNWNPVLVDNMAKKGKSFKSGWVEYVVCLHQNMLYYYRDMREIPSGCMCLDGCVVEAVDRIFKNMSPGDSHILAEECGPCFKITSRMGRSLLFRTRSKETRVQWIHMLQELSYETLSNRLQYAQKERRELVDQVNESLATVEALREELASLQRKYDLLLEDQQEPSLPVVPAAPISSPPALPSPPPEEILSERLPSKSMVDPNTTIDTAALTKMTSELAGIARNLQQTLFSQPVKESTEVVPESASSSRLMMSAMEKIIYDMELEDELQKNRMTTTSATASNPRATNSSTTLYQSFLTAPAAKSSTPIVLLAQSPSAFRQKEEGDIGWSTPKPNAKVPEYMVEEHDDASMVLPRNSMISDSDMKRGDTLTSLLVRSDMIVVTALLNTCQRSDKMALLFPLLRIYGSRHALYKLMQWSIDTEVQSALSLATLFRSDDYSSRLLSTYAKAVGLRFIHTALADHIRALCTDKKSTDFELNVAKDPSLSDPAKLERNAANLMAVCQSIVDSILEHMDELPLSFVHVCRYLKERLIERFLDKSEADAYDASSTPIKAIMGGFLFLRFICPAITTPHSYGLLDEIPNASSRRILVLVTKLLFNCSTDVEFGVKEAYMRILNGFIVENAPRMSFLYSRLTAQRDGDIEACFTADSDGIFTQLGHDQLVQDRDEIMGALRKHVDEVVAKVAESSESLASQLQQVMGPGDVPLPPPAEAAGASSNSPQKDLDKTKKANVGFMGFFQRKPVIN</sequence>
<dbReference type="InterPro" id="IPR001936">
    <property type="entry name" value="RasGAP_dom"/>
</dbReference>
<dbReference type="VEuPathDB" id="FungiDB:AeMF1_000127"/>
<reference evidence="6 7" key="1">
    <citation type="submission" date="2019-07" db="EMBL/GenBank/DDBJ databases">
        <title>Genomics analysis of Aphanomyces spp. identifies a new class of oomycete effector associated with host adaptation.</title>
        <authorList>
            <person name="Gaulin E."/>
        </authorList>
    </citation>
    <scope>NUCLEOTIDE SEQUENCE [LARGE SCALE GENOMIC DNA]</scope>
    <source>
        <strain evidence="6 7">ATCC 201684</strain>
    </source>
</reference>
<comment type="caution">
    <text evidence="6">The sequence shown here is derived from an EMBL/GenBank/DDBJ whole genome shotgun (WGS) entry which is preliminary data.</text>
</comment>
<evidence type="ECO:0000256" key="3">
    <source>
        <dbReference type="SAM" id="MobiDB-lite"/>
    </source>
</evidence>
<evidence type="ECO:0008006" key="8">
    <source>
        <dbReference type="Google" id="ProtNLM"/>
    </source>
</evidence>